<feature type="coiled-coil region" evidence="1">
    <location>
        <begin position="89"/>
        <end position="137"/>
    </location>
</feature>
<feature type="non-terminal residue" evidence="2">
    <location>
        <position position="1"/>
    </location>
</feature>
<evidence type="ECO:0000256" key="1">
    <source>
        <dbReference type="SAM" id="Coils"/>
    </source>
</evidence>
<gene>
    <name evidence="2" type="ORF">RFULGI_LOCUS19904</name>
</gene>
<feature type="coiled-coil region" evidence="1">
    <location>
        <begin position="12"/>
        <end position="46"/>
    </location>
</feature>
<proteinExistence type="predicted"/>
<name>A0A9N9PBA5_9GLOM</name>
<organism evidence="2 3">
    <name type="scientific">Racocetra fulgida</name>
    <dbReference type="NCBI Taxonomy" id="60492"/>
    <lineage>
        <taxon>Eukaryota</taxon>
        <taxon>Fungi</taxon>
        <taxon>Fungi incertae sedis</taxon>
        <taxon>Mucoromycota</taxon>
        <taxon>Glomeromycotina</taxon>
        <taxon>Glomeromycetes</taxon>
        <taxon>Diversisporales</taxon>
        <taxon>Gigasporaceae</taxon>
        <taxon>Racocetra</taxon>
    </lineage>
</organism>
<keyword evidence="1" id="KW-0175">Coiled coil</keyword>
<evidence type="ECO:0000313" key="3">
    <source>
        <dbReference type="Proteomes" id="UP000789396"/>
    </source>
</evidence>
<dbReference type="Proteomes" id="UP000789396">
    <property type="component" value="Unassembled WGS sequence"/>
</dbReference>
<dbReference type="EMBL" id="CAJVPZ010105193">
    <property type="protein sequence ID" value="CAG8824283.1"/>
    <property type="molecule type" value="Genomic_DNA"/>
</dbReference>
<protein>
    <submittedName>
        <fullName evidence="2">4981_t:CDS:1</fullName>
    </submittedName>
</protein>
<accession>A0A9N9PBA5</accession>
<dbReference type="OrthoDB" id="10458818at2759"/>
<evidence type="ECO:0000313" key="2">
    <source>
        <dbReference type="EMBL" id="CAG8824283.1"/>
    </source>
</evidence>
<keyword evidence="3" id="KW-1185">Reference proteome</keyword>
<comment type="caution">
    <text evidence="2">The sequence shown here is derived from an EMBL/GenBank/DDBJ whole genome shotgun (WGS) entry which is preliminary data.</text>
</comment>
<sequence length="156" mass="18487">ALKNNIRTSEIIKQKDQEITALKLQLTQKENQLEKTIKEFQEKEKTKHQEYLNILTKKDQDWETKLEQALKKPATAEMGTQTDIKRGEIEKMEQSIVKYQEQITQEQNKVQEKESELVDLREDIKDLQEKVKDKDTNEDEKKILAHLERITDDHGI</sequence>
<dbReference type="AlphaFoldDB" id="A0A9N9PBA5"/>
<reference evidence="2" key="1">
    <citation type="submission" date="2021-06" db="EMBL/GenBank/DDBJ databases">
        <authorList>
            <person name="Kallberg Y."/>
            <person name="Tangrot J."/>
            <person name="Rosling A."/>
        </authorList>
    </citation>
    <scope>NUCLEOTIDE SEQUENCE</scope>
    <source>
        <strain evidence="2">IN212</strain>
    </source>
</reference>
<feature type="non-terminal residue" evidence="2">
    <location>
        <position position="156"/>
    </location>
</feature>